<protein>
    <submittedName>
        <fullName evidence="1">Uncharacterized protein</fullName>
    </submittedName>
</protein>
<keyword evidence="2" id="KW-1185">Reference proteome</keyword>
<dbReference type="Ensembl" id="ENSACAT00000044185.1">
    <property type="protein sequence ID" value="ENSACAP00000037398.1"/>
    <property type="gene ID" value="ENSACAG00000041100.1"/>
</dbReference>
<organism evidence="1 2">
    <name type="scientific">Anolis carolinensis</name>
    <name type="common">Green anole</name>
    <name type="synonym">American chameleon</name>
    <dbReference type="NCBI Taxonomy" id="28377"/>
    <lineage>
        <taxon>Eukaryota</taxon>
        <taxon>Metazoa</taxon>
        <taxon>Chordata</taxon>
        <taxon>Craniata</taxon>
        <taxon>Vertebrata</taxon>
        <taxon>Euteleostomi</taxon>
        <taxon>Lepidosauria</taxon>
        <taxon>Squamata</taxon>
        <taxon>Bifurcata</taxon>
        <taxon>Unidentata</taxon>
        <taxon>Episquamata</taxon>
        <taxon>Toxicofera</taxon>
        <taxon>Iguania</taxon>
        <taxon>Dactyloidae</taxon>
        <taxon>Anolis</taxon>
    </lineage>
</organism>
<reference evidence="1" key="2">
    <citation type="submission" date="2025-08" db="UniProtKB">
        <authorList>
            <consortium name="Ensembl"/>
        </authorList>
    </citation>
    <scope>IDENTIFICATION</scope>
</reference>
<sequence>MVFGYPGVSFSPPTYYINYTILTLFRIVADGEDRVEIEEDGELTSVLVNGKEEKPKDSCGALTQQGS</sequence>
<dbReference type="Proteomes" id="UP000001646">
    <property type="component" value="Chromosome 1"/>
</dbReference>
<proteinExistence type="predicted"/>
<evidence type="ECO:0000313" key="1">
    <source>
        <dbReference type="Ensembl" id="ENSACAP00000037398.1"/>
    </source>
</evidence>
<evidence type="ECO:0000313" key="2">
    <source>
        <dbReference type="Proteomes" id="UP000001646"/>
    </source>
</evidence>
<reference evidence="1" key="3">
    <citation type="submission" date="2025-09" db="UniProtKB">
        <authorList>
            <consortium name="Ensembl"/>
        </authorList>
    </citation>
    <scope>IDENTIFICATION</scope>
</reference>
<dbReference type="AlphaFoldDB" id="A0A803TQA8"/>
<reference evidence="1 2" key="1">
    <citation type="submission" date="2009-12" db="EMBL/GenBank/DDBJ databases">
        <title>The Genome Sequence of Anolis carolinensis (Green Anole Lizard).</title>
        <authorList>
            <consortium name="The Genome Sequencing Platform"/>
            <person name="Di Palma F."/>
            <person name="Alfoldi J."/>
            <person name="Heiman D."/>
            <person name="Young S."/>
            <person name="Grabherr M."/>
            <person name="Johnson J."/>
            <person name="Lander E.S."/>
            <person name="Lindblad-Toh K."/>
        </authorList>
    </citation>
    <scope>NUCLEOTIDE SEQUENCE [LARGE SCALE GENOMIC DNA]</scope>
    <source>
        <strain evidence="1 2">JBL SC #1</strain>
    </source>
</reference>
<accession>A0A803TQA8</accession>
<dbReference type="InParanoid" id="A0A803TQA8"/>
<name>A0A803TQA8_ANOCA</name>